<protein>
    <submittedName>
        <fullName evidence="3">Uncharacterized protein</fullName>
    </submittedName>
</protein>
<evidence type="ECO:0000256" key="1">
    <source>
        <dbReference type="SAM" id="MobiDB-lite"/>
    </source>
</evidence>
<name>A0A482WYL1_LAOST</name>
<feature type="compositionally biased region" description="Basic and acidic residues" evidence="1">
    <location>
        <begin position="92"/>
        <end position="102"/>
    </location>
</feature>
<keyword evidence="2" id="KW-0732">Signal</keyword>
<keyword evidence="4" id="KW-1185">Reference proteome</keyword>
<feature type="signal peptide" evidence="2">
    <location>
        <begin position="1"/>
        <end position="23"/>
    </location>
</feature>
<dbReference type="EMBL" id="QKKF02022802">
    <property type="protein sequence ID" value="RZF38120.1"/>
    <property type="molecule type" value="Genomic_DNA"/>
</dbReference>
<evidence type="ECO:0000256" key="2">
    <source>
        <dbReference type="SAM" id="SignalP"/>
    </source>
</evidence>
<gene>
    <name evidence="3" type="ORF">LSTR_LSTR005481</name>
</gene>
<comment type="caution">
    <text evidence="3">The sequence shown here is derived from an EMBL/GenBank/DDBJ whole genome shotgun (WGS) entry which is preliminary data.</text>
</comment>
<dbReference type="AlphaFoldDB" id="A0A482WYL1"/>
<proteinExistence type="predicted"/>
<evidence type="ECO:0000313" key="4">
    <source>
        <dbReference type="Proteomes" id="UP000291343"/>
    </source>
</evidence>
<reference evidence="3 4" key="1">
    <citation type="journal article" date="2017" name="Gigascience">
        <title>Genome sequence of the small brown planthopper, Laodelphax striatellus.</title>
        <authorList>
            <person name="Zhu J."/>
            <person name="Jiang F."/>
            <person name="Wang X."/>
            <person name="Yang P."/>
            <person name="Bao Y."/>
            <person name="Zhao W."/>
            <person name="Wang W."/>
            <person name="Lu H."/>
            <person name="Wang Q."/>
            <person name="Cui N."/>
            <person name="Li J."/>
            <person name="Chen X."/>
            <person name="Luo L."/>
            <person name="Yu J."/>
            <person name="Kang L."/>
            <person name="Cui F."/>
        </authorList>
    </citation>
    <scope>NUCLEOTIDE SEQUENCE [LARGE SCALE GENOMIC DNA]</scope>
    <source>
        <strain evidence="3">Lst14</strain>
    </source>
</reference>
<organism evidence="3 4">
    <name type="scientific">Laodelphax striatellus</name>
    <name type="common">Small brown planthopper</name>
    <name type="synonym">Delphax striatella</name>
    <dbReference type="NCBI Taxonomy" id="195883"/>
    <lineage>
        <taxon>Eukaryota</taxon>
        <taxon>Metazoa</taxon>
        <taxon>Ecdysozoa</taxon>
        <taxon>Arthropoda</taxon>
        <taxon>Hexapoda</taxon>
        <taxon>Insecta</taxon>
        <taxon>Pterygota</taxon>
        <taxon>Neoptera</taxon>
        <taxon>Paraneoptera</taxon>
        <taxon>Hemiptera</taxon>
        <taxon>Auchenorrhyncha</taxon>
        <taxon>Fulgoroidea</taxon>
        <taxon>Delphacidae</taxon>
        <taxon>Criomorphinae</taxon>
        <taxon>Laodelphax</taxon>
    </lineage>
</organism>
<dbReference type="SMR" id="A0A482WYL1"/>
<feature type="region of interest" description="Disordered" evidence="1">
    <location>
        <begin position="92"/>
        <end position="111"/>
    </location>
</feature>
<evidence type="ECO:0000313" key="3">
    <source>
        <dbReference type="EMBL" id="RZF38120.1"/>
    </source>
</evidence>
<accession>A0A482WYL1</accession>
<sequence length="310" mass="33809">MGSYVHFLLLSIAVSSYTLPTTARFSKDMDSTLPISQDLKDGEKTSTFSPDILKILAEKIMEMISKGEDISQDDLPDDLRKLLSSIESVCREDNEVKSPKDPKKSHRQGRNILESFRHSKRGRSLLNDDLQQLQPDKLDELILDIALLCDLDKQANTTREGRGMLSRLSFLTGMHFGSIFSGSGTIAATQSLHILGRIINSALSVSYGPARPEGLLGGLGGINQGLGGVGGLGGINQGLGGINQGSLIPTVPLADSVSEPPFNEVVEDHHGHRIKIKPPHHFLWDHNKRVENFNAAVVNSTANFRKGRVE</sequence>
<dbReference type="Proteomes" id="UP000291343">
    <property type="component" value="Unassembled WGS sequence"/>
</dbReference>
<feature type="chain" id="PRO_5019809146" evidence="2">
    <location>
        <begin position="24"/>
        <end position="310"/>
    </location>
</feature>
<dbReference type="InParanoid" id="A0A482WYL1"/>
<dbReference type="OrthoDB" id="6628655at2759"/>